<feature type="domain" description="CENP-V/GFA" evidence="5">
    <location>
        <begin position="34"/>
        <end position="158"/>
    </location>
</feature>
<organism evidence="6 7">
    <name type="scientific">Colletotrichum plurivorum</name>
    <dbReference type="NCBI Taxonomy" id="2175906"/>
    <lineage>
        <taxon>Eukaryota</taxon>
        <taxon>Fungi</taxon>
        <taxon>Dikarya</taxon>
        <taxon>Ascomycota</taxon>
        <taxon>Pezizomycotina</taxon>
        <taxon>Sordariomycetes</taxon>
        <taxon>Hypocreomycetidae</taxon>
        <taxon>Glomerellales</taxon>
        <taxon>Glomerellaceae</taxon>
        <taxon>Colletotrichum</taxon>
        <taxon>Colletotrichum orchidearum species complex</taxon>
    </lineage>
</organism>
<evidence type="ECO:0000259" key="5">
    <source>
        <dbReference type="PROSITE" id="PS51891"/>
    </source>
</evidence>
<keyword evidence="2" id="KW-0479">Metal-binding</keyword>
<dbReference type="Proteomes" id="UP000654918">
    <property type="component" value="Unassembled WGS sequence"/>
</dbReference>
<sequence length="180" mass="19784">MSPAVKIEKKTWGKTDFEAFYSQLPAEIDASKQYPGSCLCGGIRFNLAGDPLKKIFCYCDHCRKSTGGVGRPSENLTIDDPNGYKTVYLIPGDGTTTLYPKENHFCRNCGSTVVVMPLMMQRKLVFVTAGLMHHGLDTFTPAIEHFADKRPAFLSPIPGADSFKTRLGENVALDDDSRGV</sequence>
<evidence type="ECO:0000256" key="2">
    <source>
        <dbReference type="ARBA" id="ARBA00022723"/>
    </source>
</evidence>
<keyword evidence="4" id="KW-0456">Lyase</keyword>
<proteinExistence type="inferred from homology"/>
<protein>
    <recommendedName>
        <fullName evidence="5">CENP-V/GFA domain-containing protein</fullName>
    </recommendedName>
</protein>
<dbReference type="PROSITE" id="PS51891">
    <property type="entry name" value="CENP_V_GFA"/>
    <property type="match status" value="1"/>
</dbReference>
<dbReference type="Pfam" id="PF04828">
    <property type="entry name" value="GFA"/>
    <property type="match status" value="1"/>
</dbReference>
<accession>A0A8H6N630</accession>
<gene>
    <name evidence="6" type="ORF">CPLU01_12664</name>
</gene>
<dbReference type="PANTHER" id="PTHR33337">
    <property type="entry name" value="GFA DOMAIN-CONTAINING PROTEIN"/>
    <property type="match status" value="1"/>
</dbReference>
<dbReference type="EMBL" id="WIGO01000267">
    <property type="protein sequence ID" value="KAF6820850.1"/>
    <property type="molecule type" value="Genomic_DNA"/>
</dbReference>
<dbReference type="AlphaFoldDB" id="A0A8H6N630"/>
<reference evidence="6" key="1">
    <citation type="journal article" date="2020" name="Phytopathology">
        <title>Genome Sequence Resources of Colletotrichum truncatum, C. plurivorum, C. musicola, and C. sojae: Four Species Pathogenic to Soybean (Glycine max).</title>
        <authorList>
            <person name="Rogerio F."/>
            <person name="Boufleur T.R."/>
            <person name="Ciampi-Guillardi M."/>
            <person name="Sukno S.A."/>
            <person name="Thon M.R."/>
            <person name="Massola Junior N.S."/>
            <person name="Baroncelli R."/>
        </authorList>
    </citation>
    <scope>NUCLEOTIDE SEQUENCE</scope>
    <source>
        <strain evidence="6">LFN00145</strain>
    </source>
</reference>
<dbReference type="SUPFAM" id="SSF51316">
    <property type="entry name" value="Mss4-like"/>
    <property type="match status" value="1"/>
</dbReference>
<dbReference type="InterPro" id="IPR006913">
    <property type="entry name" value="CENP-V/GFA"/>
</dbReference>
<dbReference type="GO" id="GO:0016846">
    <property type="term" value="F:carbon-sulfur lyase activity"/>
    <property type="evidence" value="ECO:0007669"/>
    <property type="project" value="InterPro"/>
</dbReference>
<dbReference type="PANTHER" id="PTHR33337:SF40">
    <property type="entry name" value="CENP-V_GFA DOMAIN-CONTAINING PROTEIN-RELATED"/>
    <property type="match status" value="1"/>
</dbReference>
<comment type="caution">
    <text evidence="6">The sequence shown here is derived from an EMBL/GenBank/DDBJ whole genome shotgun (WGS) entry which is preliminary data.</text>
</comment>
<evidence type="ECO:0000256" key="4">
    <source>
        <dbReference type="ARBA" id="ARBA00023239"/>
    </source>
</evidence>
<evidence type="ECO:0000256" key="3">
    <source>
        <dbReference type="ARBA" id="ARBA00022833"/>
    </source>
</evidence>
<keyword evidence="7" id="KW-1185">Reference proteome</keyword>
<dbReference type="Gene3D" id="3.90.1590.10">
    <property type="entry name" value="glutathione-dependent formaldehyde- activating enzyme (gfa)"/>
    <property type="match status" value="1"/>
</dbReference>
<evidence type="ECO:0000313" key="7">
    <source>
        <dbReference type="Proteomes" id="UP000654918"/>
    </source>
</evidence>
<evidence type="ECO:0000256" key="1">
    <source>
        <dbReference type="ARBA" id="ARBA00005495"/>
    </source>
</evidence>
<dbReference type="InterPro" id="IPR011057">
    <property type="entry name" value="Mss4-like_sf"/>
</dbReference>
<dbReference type="GO" id="GO:0046872">
    <property type="term" value="F:metal ion binding"/>
    <property type="evidence" value="ECO:0007669"/>
    <property type="project" value="UniProtKB-KW"/>
</dbReference>
<keyword evidence="3" id="KW-0862">Zinc</keyword>
<comment type="similarity">
    <text evidence="1">Belongs to the Gfa family.</text>
</comment>
<name>A0A8H6N630_9PEZI</name>
<evidence type="ECO:0000313" key="6">
    <source>
        <dbReference type="EMBL" id="KAF6820850.1"/>
    </source>
</evidence>